<proteinExistence type="predicted"/>
<dbReference type="InterPro" id="IPR019734">
    <property type="entry name" value="TPR_rpt"/>
</dbReference>
<evidence type="ECO:0000256" key="2">
    <source>
        <dbReference type="ARBA" id="ARBA00022803"/>
    </source>
</evidence>
<dbReference type="EMBL" id="CP008822">
    <property type="protein sequence ID" value="AIM26974.1"/>
    <property type="molecule type" value="Genomic_DNA"/>
</dbReference>
<dbReference type="Gene3D" id="1.25.40.10">
    <property type="entry name" value="Tetratricopeptide repeat domain"/>
    <property type="match status" value="2"/>
</dbReference>
<dbReference type="EMBL" id="CP012173">
    <property type="protein sequence ID" value="AKV76140.1"/>
    <property type="molecule type" value="Genomic_DNA"/>
</dbReference>
<dbReference type="PANTHER" id="PTHR44943">
    <property type="entry name" value="CELLULOSE SYNTHASE OPERON PROTEIN C"/>
    <property type="match status" value="1"/>
</dbReference>
<evidence type="ECO:0000313" key="7">
    <source>
        <dbReference type="EMBL" id="AKV80636.1"/>
    </source>
</evidence>
<reference evidence="8 10" key="3">
    <citation type="submission" date="2015-07" db="EMBL/GenBank/DDBJ databases">
        <title>Physiological, transcriptional responses and genome re-sequencing of acid resistant extremely thermoacidophilic Metallosphaera sedula SARC-M1.</title>
        <authorList>
            <person name="Ai C."/>
            <person name="McCarthy S."/>
            <person name="Eckrich V."/>
            <person name="Rudrappa D."/>
            <person name="Qiu G."/>
            <person name="Blum P."/>
        </authorList>
    </citation>
    <scope>NUCLEOTIDE SEQUENCE [LARGE SCALE GENOMIC DNA]</scope>
    <source>
        <strain evidence="8 10">SARC-M1</strain>
    </source>
</reference>
<evidence type="ECO:0000313" key="13">
    <source>
        <dbReference type="Proteomes" id="UP000062475"/>
    </source>
</evidence>
<dbReference type="OrthoDB" id="115601at2157"/>
<keyword evidence="2" id="KW-0802">TPR repeat</keyword>
<dbReference type="Pfam" id="PF14559">
    <property type="entry name" value="TPR_19"/>
    <property type="match status" value="1"/>
</dbReference>
<dbReference type="Proteomes" id="UP000061362">
    <property type="component" value="Chromosome"/>
</dbReference>
<dbReference type="Pfam" id="PF13432">
    <property type="entry name" value="TPR_16"/>
    <property type="match status" value="1"/>
</dbReference>
<dbReference type="InterPro" id="IPR011990">
    <property type="entry name" value="TPR-like_helical_dom_sf"/>
</dbReference>
<dbReference type="EMBL" id="CP012172">
    <property type="protein sequence ID" value="AKV73898.1"/>
    <property type="molecule type" value="Genomic_DNA"/>
</dbReference>
<dbReference type="Proteomes" id="UP000056255">
    <property type="component" value="Chromosome"/>
</dbReference>
<evidence type="ECO:0000313" key="3">
    <source>
        <dbReference type="EMBL" id="AIM26974.1"/>
    </source>
</evidence>
<reference evidence="3 9" key="1">
    <citation type="journal article" date="2014" name="J. Bacteriol.">
        <title>Role of an Archaeal PitA Transporter in the Copper and Arsenic Resistance of Metallosphaera sedula, an Extreme Thermoacidophile.</title>
        <authorList>
            <person name="McCarthy S."/>
            <person name="Ai C."/>
            <person name="Wheaton G."/>
            <person name="Tevatia R."/>
            <person name="Eckrich V."/>
            <person name="Kelly R."/>
            <person name="Blum P."/>
        </authorList>
    </citation>
    <scope>NUCLEOTIDE SEQUENCE [LARGE SCALE GENOMIC DNA]</scope>
    <source>
        <strain evidence="3 9">CuR1</strain>
    </source>
</reference>
<dbReference type="Proteomes" id="UP000062398">
    <property type="component" value="Chromosome"/>
</dbReference>
<dbReference type="AlphaFoldDB" id="A0A088E3G4"/>
<dbReference type="EMBL" id="CP012175">
    <property type="protein sequence ID" value="AKV80636.1"/>
    <property type="molecule type" value="Genomic_DNA"/>
</dbReference>
<dbReference type="Proteomes" id="UP000029084">
    <property type="component" value="Chromosome"/>
</dbReference>
<evidence type="ECO:0000313" key="9">
    <source>
        <dbReference type="Proteomes" id="UP000029084"/>
    </source>
</evidence>
<dbReference type="EMBL" id="CP012174">
    <property type="protein sequence ID" value="AKV78391.1"/>
    <property type="molecule type" value="Genomic_DNA"/>
</dbReference>
<dbReference type="GeneID" id="91755273"/>
<evidence type="ECO:0000313" key="12">
    <source>
        <dbReference type="Proteomes" id="UP000062398"/>
    </source>
</evidence>
<dbReference type="Proteomes" id="UP000062475">
    <property type="component" value="Chromosome"/>
</dbReference>
<dbReference type="RefSeq" id="WP_012020775.1">
    <property type="nucleotide sequence ID" value="NZ_AP019770.1"/>
</dbReference>
<dbReference type="SMART" id="SM00028">
    <property type="entry name" value="TPR"/>
    <property type="match status" value="6"/>
</dbReference>
<dbReference type="PANTHER" id="PTHR44943:SF8">
    <property type="entry name" value="TPR REPEAT-CONTAINING PROTEIN MJ0263"/>
    <property type="match status" value="1"/>
</dbReference>
<dbReference type="SUPFAM" id="SSF48452">
    <property type="entry name" value="TPR-like"/>
    <property type="match status" value="2"/>
</dbReference>
<dbReference type="Proteomes" id="UP000068832">
    <property type="component" value="Chromosome"/>
</dbReference>
<sequence>MEDILDRAEELIEENRLDEALSILRDVELVEAFVLRADILRRLGKVDEALRILDKGMEKFPFSYVILSSKAEILESLGKLDEALNTIDEVLSIIPYSSEHRFVKARLLFKLGRYEEANLELAEVLRVNPRNVDARIMKAFSYYNMGLKLDALSEVNRALAFKKDDPKLHALKGKIYFETGYHKLALSEYKIASHYEPDNPDHYYDIALCYYTLKMMDDALLYVDMAIAKGKKAIYHALKASILKEMGKDPSQEIRTAIELDPSIRSTLENLLNVKISPDGNIDKMK</sequence>
<organism evidence="3 9">
    <name type="scientific">Metallosphaera sedula</name>
    <dbReference type="NCBI Taxonomy" id="43687"/>
    <lineage>
        <taxon>Archaea</taxon>
        <taxon>Thermoproteota</taxon>
        <taxon>Thermoprotei</taxon>
        <taxon>Sulfolobales</taxon>
        <taxon>Sulfolobaceae</taxon>
        <taxon>Metallosphaera</taxon>
    </lineage>
</organism>
<evidence type="ECO:0000256" key="1">
    <source>
        <dbReference type="ARBA" id="ARBA00022737"/>
    </source>
</evidence>
<reference evidence="11 12" key="2">
    <citation type="journal article" date="2015" name="Genome Announc.">
        <title>Complete Genome Sequences of Evolved Arsenate-Resistant Metallosphaera sedula Strains.</title>
        <authorList>
            <person name="Ai C."/>
            <person name="McCarthy S."/>
            <person name="Schackwitz W."/>
            <person name="Martin J."/>
            <person name="Lipzen A."/>
            <person name="Blum P."/>
        </authorList>
    </citation>
    <scope>NUCLEOTIDE SEQUENCE [LARGE SCALE GENOMIC DNA]</scope>
    <source>
        <strain evidence="6 12">ARS120-1</strain>
        <strain evidence="7 11">ARS120-2</strain>
        <strain evidence="4 14">ARS50-1</strain>
        <strain evidence="5 13">ARS50-2</strain>
    </source>
</reference>
<protein>
    <submittedName>
        <fullName evidence="3">TPR repeat-containing protein</fullName>
    </submittedName>
</protein>
<keyword evidence="1" id="KW-0677">Repeat</keyword>
<dbReference type="OMA" id="CENPERY"/>
<evidence type="ECO:0000313" key="4">
    <source>
        <dbReference type="EMBL" id="AKV73898.1"/>
    </source>
</evidence>
<evidence type="ECO:0000313" key="8">
    <source>
        <dbReference type="EMBL" id="AKV82878.1"/>
    </source>
</evidence>
<dbReference type="EMBL" id="CP012176">
    <property type="protein sequence ID" value="AKV82878.1"/>
    <property type="molecule type" value="Genomic_DNA"/>
</dbReference>
<evidence type="ECO:0000313" key="14">
    <source>
        <dbReference type="Proteomes" id="UP000068832"/>
    </source>
</evidence>
<name>A0A088E3G4_9CREN</name>
<dbReference type="InterPro" id="IPR051685">
    <property type="entry name" value="Ycf3/AcsC/BcsC/TPR_MFPF"/>
</dbReference>
<dbReference type="PATRIC" id="fig|43687.5.peg.833"/>
<evidence type="ECO:0000313" key="5">
    <source>
        <dbReference type="EMBL" id="AKV76140.1"/>
    </source>
</evidence>
<accession>A0A088E3G4</accession>
<evidence type="ECO:0000313" key="6">
    <source>
        <dbReference type="EMBL" id="AKV78391.1"/>
    </source>
</evidence>
<evidence type="ECO:0000313" key="10">
    <source>
        <dbReference type="Proteomes" id="UP000056255"/>
    </source>
</evidence>
<gene>
    <name evidence="3" type="ORF">HA72_0813</name>
    <name evidence="4" type="ORF">MsedA_0828</name>
    <name evidence="5" type="ORF">MsedB_0829</name>
    <name evidence="6" type="ORF">MsedC_0828</name>
    <name evidence="7" type="ORF">MsedD_0829</name>
    <name evidence="8" type="ORF">MsedE_0828</name>
</gene>
<evidence type="ECO:0000313" key="11">
    <source>
        <dbReference type="Proteomes" id="UP000061362"/>
    </source>
</evidence>